<organism evidence="6 7">
    <name type="scientific">Actinia tenebrosa</name>
    <name type="common">Australian red waratah sea anemone</name>
    <dbReference type="NCBI Taxonomy" id="6105"/>
    <lineage>
        <taxon>Eukaryota</taxon>
        <taxon>Metazoa</taxon>
        <taxon>Cnidaria</taxon>
        <taxon>Anthozoa</taxon>
        <taxon>Hexacorallia</taxon>
        <taxon>Actiniaria</taxon>
        <taxon>Actiniidae</taxon>
        <taxon>Actinia</taxon>
    </lineage>
</organism>
<evidence type="ECO:0000259" key="4">
    <source>
        <dbReference type="PROSITE" id="PS50234"/>
    </source>
</evidence>
<feature type="compositionally biased region" description="Low complexity" evidence="3">
    <location>
        <begin position="64"/>
        <end position="77"/>
    </location>
</feature>
<feature type="compositionally biased region" description="Polar residues" evidence="3">
    <location>
        <begin position="83"/>
        <end position="96"/>
    </location>
</feature>
<keyword evidence="1" id="KW-0800">Toxin</keyword>
<evidence type="ECO:0000256" key="1">
    <source>
        <dbReference type="ARBA" id="ARBA00022656"/>
    </source>
</evidence>
<dbReference type="PROSITE" id="PS50234">
    <property type="entry name" value="VWFA"/>
    <property type="match status" value="1"/>
</dbReference>
<dbReference type="AlphaFoldDB" id="A0A6P8ICF8"/>
<proteinExistence type="predicted"/>
<dbReference type="PANTHER" id="PTHR24020">
    <property type="entry name" value="COLLAGEN ALPHA"/>
    <property type="match status" value="1"/>
</dbReference>
<dbReference type="GO" id="GO:0090729">
    <property type="term" value="F:toxin activity"/>
    <property type="evidence" value="ECO:0007669"/>
    <property type="project" value="UniProtKB-KW"/>
</dbReference>
<feature type="domain" description="ShKT" evidence="5">
    <location>
        <begin position="474"/>
        <end position="514"/>
    </location>
</feature>
<dbReference type="InterPro" id="IPR036465">
    <property type="entry name" value="vWFA_dom_sf"/>
</dbReference>
<dbReference type="InterPro" id="IPR050525">
    <property type="entry name" value="ECM_Assembly_Org"/>
</dbReference>
<evidence type="ECO:0000256" key="2">
    <source>
        <dbReference type="PROSITE-ProRule" id="PRU01005"/>
    </source>
</evidence>
<dbReference type="SUPFAM" id="SSF53300">
    <property type="entry name" value="vWA-like"/>
    <property type="match status" value="1"/>
</dbReference>
<dbReference type="PANTHER" id="PTHR24020:SF20">
    <property type="entry name" value="PH DOMAIN-CONTAINING PROTEIN"/>
    <property type="match status" value="1"/>
</dbReference>
<dbReference type="InterPro" id="IPR003582">
    <property type="entry name" value="ShKT_dom"/>
</dbReference>
<feature type="compositionally biased region" description="Basic and acidic residues" evidence="3">
    <location>
        <begin position="52"/>
        <end position="63"/>
    </location>
</feature>
<evidence type="ECO:0000313" key="6">
    <source>
        <dbReference type="Proteomes" id="UP000515163"/>
    </source>
</evidence>
<dbReference type="GeneID" id="116300512"/>
<name>A0A6P8ICF8_ACTTE</name>
<dbReference type="Gene3D" id="3.40.50.410">
    <property type="entry name" value="von Willebrand factor, type A domain"/>
    <property type="match status" value="1"/>
</dbReference>
<dbReference type="Pfam" id="PF00092">
    <property type="entry name" value="VWA"/>
    <property type="match status" value="1"/>
</dbReference>
<evidence type="ECO:0000256" key="3">
    <source>
        <dbReference type="SAM" id="MobiDB-lite"/>
    </source>
</evidence>
<protein>
    <submittedName>
        <fullName evidence="7">Uncharacterized protein LOC116300512 isoform X2</fullName>
    </submittedName>
</protein>
<dbReference type="OrthoDB" id="6132182at2759"/>
<feature type="compositionally biased region" description="Basic and acidic residues" evidence="3">
    <location>
        <begin position="107"/>
        <end position="116"/>
    </location>
</feature>
<sequence>MPTVPSSTPAPLPTKQEKFAMPTVPSSTPAPLPTKQVNAIETPTSSIATTPEKSDVKQNENEKLSMPTTPSLPSSTPAPLPTEQVSPKTESNLASPTSPPALVPTKSDAEKPDTSSKSKPSVKASPTKSVAPKAAPTSSSLISAKKEPTMPAKELPVESVGSRRSNITAVRSDPLEEFDDKSKKAKAIPMCKARVDLVFLLDGSQASDKMHFTKSLTFVKDLIKSFSVSKDDAHVSVAVCSEKPHILFDLNAFTDHRSIERAMSSVAYPSGKMFAGGCLKTIKSAIFENSGRHGVPKILYFMSSGGSNDHVALPSRALRDLSVQVFSLGLGTKYNARELKEIATAPYSDHVLATRYEILGLLRPFVTAQLCRGSGGKLVLKPHKKPLVKPNEKHLEHTERQVKSKVPIKNESSLRKSMLFKLKEKEEKKKAALKADIRKKLHILLSKLGRKFHNENAIYRSIVYNINGHRDAGCKDYHVLCKTWGKQGYCKTSSKHGIDAYSVQRVCPKTCVVCYP</sequence>
<comment type="caution">
    <text evidence="2">Lacks conserved residue(s) required for the propagation of feature annotation.</text>
</comment>
<reference evidence="7" key="1">
    <citation type="submission" date="2025-08" db="UniProtKB">
        <authorList>
            <consortium name="RefSeq"/>
        </authorList>
    </citation>
    <scope>IDENTIFICATION</scope>
    <source>
        <tissue evidence="7">Tentacle</tissue>
    </source>
</reference>
<dbReference type="SMART" id="SM00254">
    <property type="entry name" value="ShKT"/>
    <property type="match status" value="1"/>
</dbReference>
<gene>
    <name evidence="7" type="primary">LOC116300512</name>
</gene>
<dbReference type="Proteomes" id="UP000515163">
    <property type="component" value="Unplaced"/>
</dbReference>
<dbReference type="InterPro" id="IPR002035">
    <property type="entry name" value="VWF_A"/>
</dbReference>
<keyword evidence="6" id="KW-1185">Reference proteome</keyword>
<dbReference type="PROSITE" id="PS51670">
    <property type="entry name" value="SHKT"/>
    <property type="match status" value="1"/>
</dbReference>
<feature type="compositionally biased region" description="Low complexity" evidence="3">
    <location>
        <begin position="117"/>
        <end position="130"/>
    </location>
</feature>
<dbReference type="SMART" id="SM00327">
    <property type="entry name" value="VWA"/>
    <property type="match status" value="1"/>
</dbReference>
<feature type="domain" description="VWFA" evidence="4">
    <location>
        <begin position="196"/>
        <end position="370"/>
    </location>
</feature>
<feature type="compositionally biased region" description="Polar residues" evidence="3">
    <location>
        <begin position="24"/>
        <end position="51"/>
    </location>
</feature>
<feature type="region of interest" description="Disordered" evidence="3">
    <location>
        <begin position="1"/>
        <end position="163"/>
    </location>
</feature>
<evidence type="ECO:0000259" key="5">
    <source>
        <dbReference type="PROSITE" id="PS51670"/>
    </source>
</evidence>
<dbReference type="RefSeq" id="XP_031565251.1">
    <property type="nucleotide sequence ID" value="XM_031709391.1"/>
</dbReference>
<evidence type="ECO:0000313" key="7">
    <source>
        <dbReference type="RefSeq" id="XP_031565251.1"/>
    </source>
</evidence>
<accession>A0A6P8ICF8</accession>